<proteinExistence type="predicted"/>
<dbReference type="Proteomes" id="UP000054321">
    <property type="component" value="Unassembled WGS sequence"/>
</dbReference>
<reference evidence="1 2" key="1">
    <citation type="submission" date="2014-04" db="EMBL/GenBank/DDBJ databases">
        <authorList>
            <consortium name="DOE Joint Genome Institute"/>
            <person name="Kuo A."/>
            <person name="Martino E."/>
            <person name="Perotto S."/>
            <person name="Kohler A."/>
            <person name="Nagy L.G."/>
            <person name="Floudas D."/>
            <person name="Copeland A."/>
            <person name="Barry K.W."/>
            <person name="Cichocki N."/>
            <person name="Veneault-Fourrey C."/>
            <person name="LaButti K."/>
            <person name="Lindquist E.A."/>
            <person name="Lipzen A."/>
            <person name="Lundell T."/>
            <person name="Morin E."/>
            <person name="Murat C."/>
            <person name="Sun H."/>
            <person name="Tunlid A."/>
            <person name="Henrissat B."/>
            <person name="Grigoriev I.V."/>
            <person name="Hibbett D.S."/>
            <person name="Martin F."/>
            <person name="Nordberg H.P."/>
            <person name="Cantor M.N."/>
            <person name="Hua S.X."/>
        </authorList>
    </citation>
    <scope>NUCLEOTIDE SEQUENCE [LARGE SCALE GENOMIC DNA]</scope>
    <source>
        <strain evidence="1 2">Zn</strain>
    </source>
</reference>
<dbReference type="InParanoid" id="A0A0C3HII7"/>
<reference evidence="2" key="2">
    <citation type="submission" date="2015-01" db="EMBL/GenBank/DDBJ databases">
        <title>Evolutionary Origins and Diversification of the Mycorrhizal Mutualists.</title>
        <authorList>
            <consortium name="DOE Joint Genome Institute"/>
            <consortium name="Mycorrhizal Genomics Consortium"/>
            <person name="Kohler A."/>
            <person name="Kuo A."/>
            <person name="Nagy L.G."/>
            <person name="Floudas D."/>
            <person name="Copeland A."/>
            <person name="Barry K.W."/>
            <person name="Cichocki N."/>
            <person name="Veneault-Fourrey C."/>
            <person name="LaButti K."/>
            <person name="Lindquist E.A."/>
            <person name="Lipzen A."/>
            <person name="Lundell T."/>
            <person name="Morin E."/>
            <person name="Murat C."/>
            <person name="Riley R."/>
            <person name="Ohm R."/>
            <person name="Sun H."/>
            <person name="Tunlid A."/>
            <person name="Henrissat B."/>
            <person name="Grigoriev I.V."/>
            <person name="Hibbett D.S."/>
            <person name="Martin F."/>
        </authorList>
    </citation>
    <scope>NUCLEOTIDE SEQUENCE [LARGE SCALE GENOMIC DNA]</scope>
    <source>
        <strain evidence="2">Zn</strain>
    </source>
</reference>
<accession>A0A0C3HII7</accession>
<dbReference type="AlphaFoldDB" id="A0A0C3HII7"/>
<gene>
    <name evidence="1" type="ORF">OIDMADRAFT_18483</name>
</gene>
<name>A0A0C3HII7_OIDMZ</name>
<evidence type="ECO:0000313" key="2">
    <source>
        <dbReference type="Proteomes" id="UP000054321"/>
    </source>
</evidence>
<dbReference type="HOGENOM" id="CLU_2801001_0_0_1"/>
<evidence type="ECO:0000313" key="1">
    <source>
        <dbReference type="EMBL" id="KIN02910.1"/>
    </source>
</evidence>
<keyword evidence="2" id="KW-1185">Reference proteome</keyword>
<feature type="non-terminal residue" evidence="1">
    <location>
        <position position="68"/>
    </location>
</feature>
<organism evidence="1 2">
    <name type="scientific">Oidiodendron maius (strain Zn)</name>
    <dbReference type="NCBI Taxonomy" id="913774"/>
    <lineage>
        <taxon>Eukaryota</taxon>
        <taxon>Fungi</taxon>
        <taxon>Dikarya</taxon>
        <taxon>Ascomycota</taxon>
        <taxon>Pezizomycotina</taxon>
        <taxon>Leotiomycetes</taxon>
        <taxon>Leotiomycetes incertae sedis</taxon>
        <taxon>Myxotrichaceae</taxon>
        <taxon>Oidiodendron</taxon>
    </lineage>
</organism>
<protein>
    <submittedName>
        <fullName evidence="1">Uncharacterized protein</fullName>
    </submittedName>
</protein>
<sequence>MDPTNIALESNFGMKIPPSSSQIPLGIVPEGALNAKVPELALSGPWIKEWSAPHSIFLSSFGVGYCIL</sequence>
<dbReference type="EMBL" id="KN832874">
    <property type="protein sequence ID" value="KIN02910.1"/>
    <property type="molecule type" value="Genomic_DNA"/>
</dbReference>